<dbReference type="Pfam" id="PF13305">
    <property type="entry name" value="TetR_C_33"/>
    <property type="match status" value="1"/>
</dbReference>
<dbReference type="PANTHER" id="PTHR30055">
    <property type="entry name" value="HTH-TYPE TRANSCRIPTIONAL REGULATOR RUTR"/>
    <property type="match status" value="1"/>
</dbReference>
<evidence type="ECO:0000256" key="3">
    <source>
        <dbReference type="ARBA" id="ARBA00023163"/>
    </source>
</evidence>
<gene>
    <name evidence="6" type="ORF">E4M00_04250</name>
</gene>
<evidence type="ECO:0000313" key="7">
    <source>
        <dbReference type="Proteomes" id="UP000298127"/>
    </source>
</evidence>
<dbReference type="GO" id="GO:0003700">
    <property type="term" value="F:DNA-binding transcription factor activity"/>
    <property type="evidence" value="ECO:0007669"/>
    <property type="project" value="TreeGrafter"/>
</dbReference>
<dbReference type="SUPFAM" id="SSF46689">
    <property type="entry name" value="Homeodomain-like"/>
    <property type="match status" value="1"/>
</dbReference>
<dbReference type="InterPro" id="IPR036271">
    <property type="entry name" value="Tet_transcr_reg_TetR-rel_C_sf"/>
</dbReference>
<dbReference type="RefSeq" id="WP_135119271.1">
    <property type="nucleotide sequence ID" value="NZ_SPQZ01000002.1"/>
</dbReference>
<dbReference type="InterPro" id="IPR025996">
    <property type="entry name" value="MT1864/Rv1816-like_C"/>
</dbReference>
<dbReference type="Gene3D" id="1.10.357.10">
    <property type="entry name" value="Tetracycline Repressor, domain 2"/>
    <property type="match status" value="1"/>
</dbReference>
<keyword evidence="1" id="KW-0805">Transcription regulation</keyword>
<dbReference type="GO" id="GO:0000976">
    <property type="term" value="F:transcription cis-regulatory region binding"/>
    <property type="evidence" value="ECO:0007669"/>
    <property type="project" value="TreeGrafter"/>
</dbReference>
<dbReference type="InterPro" id="IPR001647">
    <property type="entry name" value="HTH_TetR"/>
</dbReference>
<evidence type="ECO:0000313" key="6">
    <source>
        <dbReference type="EMBL" id="TFV98734.1"/>
    </source>
</evidence>
<sequence>MPTPDRTSLEAIIAAGREILRADGLPGLTMQAVAQRVGVRAPSLYKRVRGRDDLLRLVVETSLHDLDARVDAALATTGEAGPGDPSADLVELARTMRTFARENPAEYRLIFAEVPDAAQASALERSSAAVLAVAERLVGPDDALPAARTITAWANGFITMELSGAFRLGGDVDEAFEYGARHIAAALAG</sequence>
<dbReference type="EMBL" id="SPQZ01000002">
    <property type="protein sequence ID" value="TFV98734.1"/>
    <property type="molecule type" value="Genomic_DNA"/>
</dbReference>
<reference evidence="6 7" key="1">
    <citation type="journal article" date="2018" name="J. Microbiol.">
        <title>Leifsonia flava sp. nov., a novel actinobacterium isolated from the rhizosphere of Aquilegia viridiflora.</title>
        <authorList>
            <person name="Cai Y."/>
            <person name="Tao W.Z."/>
            <person name="Ma Y.J."/>
            <person name="Cheng J."/>
            <person name="Zhang M.Y."/>
            <person name="Zhang Y.X."/>
        </authorList>
    </citation>
    <scope>NUCLEOTIDE SEQUENCE [LARGE SCALE GENOMIC DNA]</scope>
    <source>
        <strain evidence="6 7">SYP-B2174</strain>
    </source>
</reference>
<dbReference type="InterPro" id="IPR009057">
    <property type="entry name" value="Homeodomain-like_sf"/>
</dbReference>
<evidence type="ECO:0000256" key="2">
    <source>
        <dbReference type="ARBA" id="ARBA00023125"/>
    </source>
</evidence>
<dbReference type="InterPro" id="IPR050109">
    <property type="entry name" value="HTH-type_TetR-like_transc_reg"/>
</dbReference>
<feature type="domain" description="HTH tetR-type" evidence="5">
    <location>
        <begin position="6"/>
        <end position="66"/>
    </location>
</feature>
<dbReference type="Gene3D" id="1.10.10.60">
    <property type="entry name" value="Homeodomain-like"/>
    <property type="match status" value="1"/>
</dbReference>
<evidence type="ECO:0000259" key="5">
    <source>
        <dbReference type="PROSITE" id="PS50977"/>
    </source>
</evidence>
<feature type="DNA-binding region" description="H-T-H motif" evidence="4">
    <location>
        <begin position="29"/>
        <end position="48"/>
    </location>
</feature>
<accession>A0A4Y9R216</accession>
<dbReference type="PANTHER" id="PTHR30055:SF239">
    <property type="entry name" value="TRANSCRIPTIONAL REGULATORY PROTEIN"/>
    <property type="match status" value="1"/>
</dbReference>
<dbReference type="AlphaFoldDB" id="A0A4Y9R216"/>
<dbReference type="Proteomes" id="UP000298127">
    <property type="component" value="Unassembled WGS sequence"/>
</dbReference>
<evidence type="ECO:0000256" key="4">
    <source>
        <dbReference type="PROSITE-ProRule" id="PRU00335"/>
    </source>
</evidence>
<comment type="caution">
    <text evidence="6">The sequence shown here is derived from an EMBL/GenBank/DDBJ whole genome shotgun (WGS) entry which is preliminary data.</text>
</comment>
<evidence type="ECO:0000256" key="1">
    <source>
        <dbReference type="ARBA" id="ARBA00023015"/>
    </source>
</evidence>
<keyword evidence="2 4" id="KW-0238">DNA-binding</keyword>
<dbReference type="Pfam" id="PF00440">
    <property type="entry name" value="TetR_N"/>
    <property type="match status" value="1"/>
</dbReference>
<keyword evidence="3" id="KW-0804">Transcription</keyword>
<dbReference type="SUPFAM" id="SSF48498">
    <property type="entry name" value="Tetracyclin repressor-like, C-terminal domain"/>
    <property type="match status" value="1"/>
</dbReference>
<dbReference type="PROSITE" id="PS50977">
    <property type="entry name" value="HTH_TETR_2"/>
    <property type="match status" value="1"/>
</dbReference>
<protein>
    <submittedName>
        <fullName evidence="6">TetR/AcrR family transcriptional regulator</fullName>
    </submittedName>
</protein>
<keyword evidence="7" id="KW-1185">Reference proteome</keyword>
<proteinExistence type="predicted"/>
<organism evidence="6 7">
    <name type="scientific">Orlajensenia leifsoniae</name>
    <dbReference type="NCBI Taxonomy" id="2561933"/>
    <lineage>
        <taxon>Bacteria</taxon>
        <taxon>Bacillati</taxon>
        <taxon>Actinomycetota</taxon>
        <taxon>Actinomycetes</taxon>
        <taxon>Micrococcales</taxon>
        <taxon>Microbacteriaceae</taxon>
        <taxon>Orlajensenia</taxon>
    </lineage>
</organism>
<name>A0A4Y9R216_9MICO</name>